<dbReference type="AlphaFoldDB" id="A0A1M6X7B7"/>
<dbReference type="Gene3D" id="3.40.50.150">
    <property type="entry name" value="Vaccinia Virus protein VP39"/>
    <property type="match status" value="1"/>
</dbReference>
<dbReference type="EC" id="2.1.1.199" evidence="6"/>
<dbReference type="GO" id="GO:0005737">
    <property type="term" value="C:cytoplasm"/>
    <property type="evidence" value="ECO:0007669"/>
    <property type="project" value="UniProtKB-SubCell"/>
</dbReference>
<feature type="binding site" evidence="6">
    <location>
        <begin position="35"/>
        <end position="37"/>
    </location>
    <ligand>
        <name>S-adenosyl-L-methionine</name>
        <dbReference type="ChEBI" id="CHEBI:59789"/>
    </ligand>
</feature>
<feature type="binding site" evidence="6">
    <location>
        <position position="107"/>
    </location>
    <ligand>
        <name>S-adenosyl-L-methionine</name>
        <dbReference type="ChEBI" id="CHEBI:59789"/>
    </ligand>
</feature>
<evidence type="ECO:0000256" key="2">
    <source>
        <dbReference type="ARBA" id="ARBA00022552"/>
    </source>
</evidence>
<keyword evidence="5 6" id="KW-0949">S-adenosyl-L-methionine</keyword>
<proteinExistence type="inferred from homology"/>
<evidence type="ECO:0000313" key="8">
    <source>
        <dbReference type="Proteomes" id="UP000184275"/>
    </source>
</evidence>
<evidence type="ECO:0000256" key="6">
    <source>
        <dbReference type="HAMAP-Rule" id="MF_01007"/>
    </source>
</evidence>
<evidence type="ECO:0000256" key="5">
    <source>
        <dbReference type="ARBA" id="ARBA00022691"/>
    </source>
</evidence>
<dbReference type="RefSeq" id="WP_073305563.1">
    <property type="nucleotide sequence ID" value="NZ_FRAW01000029.1"/>
</dbReference>
<keyword evidence="6" id="KW-0963">Cytoplasm</keyword>
<evidence type="ECO:0000256" key="1">
    <source>
        <dbReference type="ARBA" id="ARBA00010396"/>
    </source>
</evidence>
<dbReference type="NCBIfam" id="TIGR00006">
    <property type="entry name" value="16S rRNA (cytosine(1402)-N(4))-methyltransferase RsmH"/>
    <property type="match status" value="1"/>
</dbReference>
<comment type="catalytic activity">
    <reaction evidence="6">
        <text>cytidine(1402) in 16S rRNA + S-adenosyl-L-methionine = N(4)-methylcytidine(1402) in 16S rRNA + S-adenosyl-L-homocysteine + H(+)</text>
        <dbReference type="Rhea" id="RHEA:42928"/>
        <dbReference type="Rhea" id="RHEA-COMP:10286"/>
        <dbReference type="Rhea" id="RHEA-COMP:10287"/>
        <dbReference type="ChEBI" id="CHEBI:15378"/>
        <dbReference type="ChEBI" id="CHEBI:57856"/>
        <dbReference type="ChEBI" id="CHEBI:59789"/>
        <dbReference type="ChEBI" id="CHEBI:74506"/>
        <dbReference type="ChEBI" id="CHEBI:82748"/>
        <dbReference type="EC" id="2.1.1.199"/>
    </reaction>
</comment>
<dbReference type="InterPro" id="IPR023397">
    <property type="entry name" value="SAM-dep_MeTrfase_MraW_recog"/>
</dbReference>
<comment type="similarity">
    <text evidence="1 6">Belongs to the methyltransferase superfamily. RsmH family.</text>
</comment>
<accession>A0A1M6X7B7</accession>
<keyword evidence="4 6" id="KW-0808">Transferase</keyword>
<comment type="function">
    <text evidence="6">Specifically methylates the N4 position of cytidine in position 1402 (C1402) of 16S rRNA.</text>
</comment>
<feature type="binding site" evidence="6">
    <location>
        <position position="100"/>
    </location>
    <ligand>
        <name>S-adenosyl-L-methionine</name>
        <dbReference type="ChEBI" id="CHEBI:59789"/>
    </ligand>
</feature>
<dbReference type="PANTHER" id="PTHR11265">
    <property type="entry name" value="S-ADENOSYL-METHYLTRANSFERASE MRAW"/>
    <property type="match status" value="1"/>
</dbReference>
<dbReference type="GO" id="GO:0071424">
    <property type="term" value="F:rRNA (cytosine-N4-)-methyltransferase activity"/>
    <property type="evidence" value="ECO:0007669"/>
    <property type="project" value="UniProtKB-UniRule"/>
</dbReference>
<feature type="binding site" evidence="6">
    <location>
        <position position="55"/>
    </location>
    <ligand>
        <name>S-adenosyl-L-methionine</name>
        <dbReference type="ChEBI" id="CHEBI:59789"/>
    </ligand>
</feature>
<dbReference type="HAMAP" id="MF_01007">
    <property type="entry name" value="16SrRNA_methyltr_H"/>
    <property type="match status" value="1"/>
</dbReference>
<keyword evidence="2 6" id="KW-0698">rRNA processing</keyword>
<dbReference type="Pfam" id="PF01795">
    <property type="entry name" value="Methyltransf_5"/>
    <property type="match status" value="1"/>
</dbReference>
<comment type="subcellular location">
    <subcellularLocation>
        <location evidence="6">Cytoplasm</location>
    </subcellularLocation>
</comment>
<evidence type="ECO:0000313" key="7">
    <source>
        <dbReference type="EMBL" id="SHL01818.1"/>
    </source>
</evidence>
<keyword evidence="3 6" id="KW-0489">Methyltransferase</keyword>
<dbReference type="SUPFAM" id="SSF81799">
    <property type="entry name" value="Putative methyltransferase TM0872, insert domain"/>
    <property type="match status" value="1"/>
</dbReference>
<protein>
    <recommendedName>
        <fullName evidence="6">Ribosomal RNA small subunit methyltransferase H</fullName>
        <ecNumber evidence="6">2.1.1.199</ecNumber>
    </recommendedName>
    <alternativeName>
        <fullName evidence="6">16S rRNA m(4)C1402 methyltransferase</fullName>
    </alternativeName>
    <alternativeName>
        <fullName evidence="6">rRNA (cytosine-N(4)-)-methyltransferase RsmH</fullName>
    </alternativeName>
</protein>
<organism evidence="7 8">
    <name type="scientific">Fibrobacter intestinalis</name>
    <dbReference type="NCBI Taxonomy" id="28122"/>
    <lineage>
        <taxon>Bacteria</taxon>
        <taxon>Pseudomonadati</taxon>
        <taxon>Fibrobacterota</taxon>
        <taxon>Fibrobacteria</taxon>
        <taxon>Fibrobacterales</taxon>
        <taxon>Fibrobacteraceae</taxon>
        <taxon>Fibrobacter</taxon>
    </lineage>
</organism>
<name>A0A1M6X7B7_9BACT</name>
<dbReference type="Gene3D" id="1.10.150.170">
    <property type="entry name" value="Putative methyltransferase TM0872, insert domain"/>
    <property type="match status" value="1"/>
</dbReference>
<dbReference type="EMBL" id="FRAW01000029">
    <property type="protein sequence ID" value="SHL01818.1"/>
    <property type="molecule type" value="Genomic_DNA"/>
</dbReference>
<reference evidence="8" key="1">
    <citation type="submission" date="2016-11" db="EMBL/GenBank/DDBJ databases">
        <authorList>
            <person name="Varghese N."/>
            <person name="Submissions S."/>
        </authorList>
    </citation>
    <scope>NUCLEOTIDE SEQUENCE [LARGE SCALE GENOMIC DNA]</scope>
    <source>
        <strain evidence="8">UWOS</strain>
    </source>
</reference>
<evidence type="ECO:0000256" key="3">
    <source>
        <dbReference type="ARBA" id="ARBA00022603"/>
    </source>
</evidence>
<gene>
    <name evidence="6" type="primary">rsmH</name>
    <name evidence="7" type="ORF">SAMN05720469_12916</name>
</gene>
<dbReference type="PIRSF" id="PIRSF004486">
    <property type="entry name" value="MraW"/>
    <property type="match status" value="1"/>
</dbReference>
<sequence>MKIAEYHSPVLFEESLRALLWNPNGVYADCTLGGGGHSEGILKRLEPAGHLHSFDRDPEAIAYARKRLAPFADRVTFHPVPFGRLADEVCANSLSGVLYDLGISSHQVDDDSRGFTFQGTNPVDLRMDSRAAFSAQDWMRTNSLDEMARAFKENADLDRAYKLSQNVQNVVSALSTPILPEHLKLAAEKTYPDRIRDINSILARIFQAIRMEVNGELDEIRTSMRAAVEALVKGGRLVVISYHSVEDRTVKLVCAEFEKNCICPPQSPVCLCGGNHQKLKKVFRKPILPTGEEIAKNPRARSAKLRVYEKV</sequence>
<dbReference type="PANTHER" id="PTHR11265:SF0">
    <property type="entry name" value="12S RRNA N4-METHYLCYTIDINE METHYLTRANSFERASE"/>
    <property type="match status" value="1"/>
</dbReference>
<dbReference type="Proteomes" id="UP000184275">
    <property type="component" value="Unassembled WGS sequence"/>
</dbReference>
<dbReference type="SUPFAM" id="SSF53335">
    <property type="entry name" value="S-adenosyl-L-methionine-dependent methyltransferases"/>
    <property type="match status" value="1"/>
</dbReference>
<feature type="binding site" evidence="6">
    <location>
        <position position="82"/>
    </location>
    <ligand>
        <name>S-adenosyl-L-methionine</name>
        <dbReference type="ChEBI" id="CHEBI:59789"/>
    </ligand>
</feature>
<keyword evidence="8" id="KW-1185">Reference proteome</keyword>
<dbReference type="InterPro" id="IPR002903">
    <property type="entry name" value="RsmH"/>
</dbReference>
<evidence type="ECO:0000256" key="4">
    <source>
        <dbReference type="ARBA" id="ARBA00022679"/>
    </source>
</evidence>
<dbReference type="GO" id="GO:0070475">
    <property type="term" value="P:rRNA base methylation"/>
    <property type="evidence" value="ECO:0007669"/>
    <property type="project" value="UniProtKB-UniRule"/>
</dbReference>
<dbReference type="InterPro" id="IPR029063">
    <property type="entry name" value="SAM-dependent_MTases_sf"/>
</dbReference>